<dbReference type="HOGENOM" id="CLU_770046_0_0_1"/>
<keyword evidence="1" id="KW-0472">Membrane</keyword>
<dbReference type="CTD" id="20205141"/>
<keyword evidence="4" id="KW-1185">Reference proteome</keyword>
<reference evidence="3" key="3">
    <citation type="submission" date="2015-06" db="UniProtKB">
        <authorList>
            <consortium name="EnsemblMetazoa"/>
        </authorList>
    </citation>
    <scope>IDENTIFICATION</scope>
</reference>
<name>T1F8J2_HELRO</name>
<keyword evidence="1" id="KW-0812">Transmembrane</keyword>
<dbReference type="EMBL" id="AMQM01005050">
    <property type="status" value="NOT_ANNOTATED_CDS"/>
    <property type="molecule type" value="Genomic_DNA"/>
</dbReference>
<dbReference type="InParanoid" id="T1F8J2"/>
<protein>
    <submittedName>
        <fullName evidence="2 3">Uncharacterized protein</fullName>
    </submittedName>
</protein>
<sequence>MPLSVLLLFLLMLLLLLLLLMLLILCPWLIRASEGQQMTLTLIEVMTSQTFPSYSLAGGNDVSEAGDGGGVVIQTSDNFDDGVGEVLLILIIEFFLNIRKHLNSNQPCMKYGIVKEVDRDDSDHVTICGLTTAHNHYPSIAQRRRVIYKSRGHALEVIVQSHVQRFLLHFQATGCPILAAPANGWAEMESRDVLVTGCNNTNSRRVHRCVGNTWTDGDVINCPESPGILFVSAIGVSLGLVIGVSLLFIVVVCLKRYRVPPPPSSLRHPAVSYDPANQLEDIYQHHYHHQHLQQQQQQQSQLDSPLFSNQLISHQTAFNQSANGADYGPANSLMSFKQALPTSKFEMIPMVCFFLMFNDY</sequence>
<dbReference type="RefSeq" id="XP_009020528.1">
    <property type="nucleotide sequence ID" value="XM_009022280.1"/>
</dbReference>
<dbReference type="KEGG" id="hro:HELRODRAFT_174842"/>
<reference evidence="4" key="1">
    <citation type="submission" date="2012-12" db="EMBL/GenBank/DDBJ databases">
        <authorList>
            <person name="Hellsten U."/>
            <person name="Grimwood J."/>
            <person name="Chapman J.A."/>
            <person name="Shapiro H."/>
            <person name="Aerts A."/>
            <person name="Otillar R.P."/>
            <person name="Terry A.Y."/>
            <person name="Boore J.L."/>
            <person name="Simakov O."/>
            <person name="Marletaz F."/>
            <person name="Cho S.-J."/>
            <person name="Edsinger-Gonzales E."/>
            <person name="Havlak P."/>
            <person name="Kuo D.-H."/>
            <person name="Larsson T."/>
            <person name="Lv J."/>
            <person name="Arendt D."/>
            <person name="Savage R."/>
            <person name="Osoegawa K."/>
            <person name="de Jong P."/>
            <person name="Lindberg D.R."/>
            <person name="Seaver E.C."/>
            <person name="Weisblat D.A."/>
            <person name="Putnam N.H."/>
            <person name="Grigoriev I.V."/>
            <person name="Rokhsar D.S."/>
        </authorList>
    </citation>
    <scope>NUCLEOTIDE SEQUENCE</scope>
</reference>
<dbReference type="AlphaFoldDB" id="T1F8J2"/>
<dbReference type="EMBL" id="KB096785">
    <property type="protein sequence ID" value="ESO01292.1"/>
    <property type="molecule type" value="Genomic_DNA"/>
</dbReference>
<dbReference type="EnsemblMetazoa" id="HelroT174842">
    <property type="protein sequence ID" value="HelroP174842"/>
    <property type="gene ID" value="HelroG174842"/>
</dbReference>
<proteinExistence type="predicted"/>
<feature type="transmembrane region" description="Helical" evidence="1">
    <location>
        <begin position="228"/>
        <end position="254"/>
    </location>
</feature>
<dbReference type="GeneID" id="20205141"/>
<organism evidence="3 4">
    <name type="scientific">Helobdella robusta</name>
    <name type="common">Californian leech</name>
    <dbReference type="NCBI Taxonomy" id="6412"/>
    <lineage>
        <taxon>Eukaryota</taxon>
        <taxon>Metazoa</taxon>
        <taxon>Spiralia</taxon>
        <taxon>Lophotrochozoa</taxon>
        <taxon>Annelida</taxon>
        <taxon>Clitellata</taxon>
        <taxon>Hirudinea</taxon>
        <taxon>Rhynchobdellida</taxon>
        <taxon>Glossiphoniidae</taxon>
        <taxon>Helobdella</taxon>
    </lineage>
</organism>
<keyword evidence="1" id="KW-1133">Transmembrane helix</keyword>
<evidence type="ECO:0000313" key="2">
    <source>
        <dbReference type="EMBL" id="ESO01292.1"/>
    </source>
</evidence>
<evidence type="ECO:0000313" key="3">
    <source>
        <dbReference type="EnsemblMetazoa" id="HelroP174842"/>
    </source>
</evidence>
<gene>
    <name evidence="3" type="primary">20205141</name>
    <name evidence="2" type="ORF">HELRODRAFT_174842</name>
</gene>
<reference evidence="2 4" key="2">
    <citation type="journal article" date="2013" name="Nature">
        <title>Insights into bilaterian evolution from three spiralian genomes.</title>
        <authorList>
            <person name="Simakov O."/>
            <person name="Marletaz F."/>
            <person name="Cho S.J."/>
            <person name="Edsinger-Gonzales E."/>
            <person name="Havlak P."/>
            <person name="Hellsten U."/>
            <person name="Kuo D.H."/>
            <person name="Larsson T."/>
            <person name="Lv J."/>
            <person name="Arendt D."/>
            <person name="Savage R."/>
            <person name="Osoegawa K."/>
            <person name="de Jong P."/>
            <person name="Grimwood J."/>
            <person name="Chapman J.A."/>
            <person name="Shapiro H."/>
            <person name="Aerts A."/>
            <person name="Otillar R.P."/>
            <person name="Terry A.Y."/>
            <person name="Boore J.L."/>
            <person name="Grigoriev I.V."/>
            <person name="Lindberg D.R."/>
            <person name="Seaver E.C."/>
            <person name="Weisblat D.A."/>
            <person name="Putnam N.H."/>
            <person name="Rokhsar D.S."/>
        </authorList>
    </citation>
    <scope>NUCLEOTIDE SEQUENCE</scope>
</reference>
<dbReference type="Proteomes" id="UP000015101">
    <property type="component" value="Unassembled WGS sequence"/>
</dbReference>
<evidence type="ECO:0000313" key="4">
    <source>
        <dbReference type="Proteomes" id="UP000015101"/>
    </source>
</evidence>
<accession>T1F8J2</accession>
<evidence type="ECO:0000256" key="1">
    <source>
        <dbReference type="SAM" id="Phobius"/>
    </source>
</evidence>